<dbReference type="eggNOG" id="COG1598">
    <property type="taxonomic scope" value="Bacteria"/>
</dbReference>
<keyword evidence="3" id="KW-1185">Reference proteome</keyword>
<evidence type="ECO:0000313" key="3">
    <source>
        <dbReference type="Proteomes" id="UP000009235"/>
    </source>
</evidence>
<feature type="coiled-coil region" evidence="1">
    <location>
        <begin position="59"/>
        <end position="86"/>
    </location>
</feature>
<accession>F6EQP4</accession>
<keyword evidence="1" id="KW-0175">Coiled coil</keyword>
<proteinExistence type="predicted"/>
<organism evidence="2 3">
    <name type="scientific">Hoyosella subflava (strain DSM 45089 / JCM 17490 / NBRC 109087 / DQS3-9A1)</name>
    <name type="common">Amycolicicoccus subflavus</name>
    <dbReference type="NCBI Taxonomy" id="443218"/>
    <lineage>
        <taxon>Bacteria</taxon>
        <taxon>Bacillati</taxon>
        <taxon>Actinomycetota</taxon>
        <taxon>Actinomycetes</taxon>
        <taxon>Mycobacteriales</taxon>
        <taxon>Hoyosellaceae</taxon>
        <taxon>Hoyosella</taxon>
    </lineage>
</organism>
<dbReference type="AlphaFoldDB" id="F6EQP4"/>
<gene>
    <name evidence="2" type="ordered locus">AS9A_3481</name>
</gene>
<protein>
    <submittedName>
        <fullName evidence="2">HicB family toxin-antitoxin system</fullName>
    </submittedName>
</protein>
<dbReference type="Proteomes" id="UP000009235">
    <property type="component" value="Chromosome"/>
</dbReference>
<name>F6EQP4_HOYSD</name>
<evidence type="ECO:0000256" key="1">
    <source>
        <dbReference type="SAM" id="Coils"/>
    </source>
</evidence>
<dbReference type="KEGG" id="asd:AS9A_3481"/>
<dbReference type="EMBL" id="CP002786">
    <property type="protein sequence ID" value="AEF41921.1"/>
    <property type="molecule type" value="Genomic_DNA"/>
</dbReference>
<evidence type="ECO:0000313" key="2">
    <source>
        <dbReference type="EMBL" id="AEF41921.1"/>
    </source>
</evidence>
<reference evidence="2 3" key="1">
    <citation type="journal article" date="2011" name="J. Bacteriol.">
        <title>Complete genome sequence of Amycolicicoccus subflavus DQS3-9A1T, an actinomycete isolated from crude oil-polluted soil.</title>
        <authorList>
            <person name="Cai M."/>
            <person name="Chen W.M."/>
            <person name="Nie Y."/>
            <person name="Chi C.Q."/>
            <person name="Wang Y.N."/>
            <person name="Tang Y.Q."/>
            <person name="Li G.Y."/>
            <person name="Wu X.L."/>
        </authorList>
    </citation>
    <scope>NUCLEOTIDE SEQUENCE [LARGE SCALE GENOMIC DNA]</scope>
    <source>
        <strain evidence="3">DSM 45089 / DQS3-9A1</strain>
    </source>
</reference>
<sequence>MVRVPELDELTQARRLSEVEQMARELIALANDSRISDVDVTVTVEVHGLRDVIGEAMHIRQVREQAAQLEAEAQELSRHLASELSKADVPVRDIGIVLGVSYQRAHQLISH</sequence>
<dbReference type="HOGENOM" id="CLU_127098_0_0_11"/>